<dbReference type="PANTHER" id="PTHR22642:SF2">
    <property type="entry name" value="PROTEIN LONG AFTER FAR-RED 3"/>
    <property type="match status" value="1"/>
</dbReference>
<dbReference type="EMBL" id="AZRL01000022">
    <property type="protein sequence ID" value="PNR95185.1"/>
    <property type="molecule type" value="Genomic_DNA"/>
</dbReference>
<dbReference type="Pfam" id="PF07969">
    <property type="entry name" value="Amidohydro_3"/>
    <property type="match status" value="1"/>
</dbReference>
<name>A0A2K1NXC3_9BACT</name>
<gene>
    <name evidence="2" type="ORF">X929_09690</name>
</gene>
<protein>
    <recommendedName>
        <fullName evidence="1">Amidohydrolase 3 domain-containing protein</fullName>
    </recommendedName>
</protein>
<sequence length="429" mass="50147">MFKLSRNGKFKFVSTKHNKQIFVTPLITDSHLHILGLGEKLSQPTLEKKKLSEIKSIIEEIVSKRPYKIVLRGWTEEFANPNKYFLDSINREIPIMLVRRCGHFAVVNSKVFESIDFSDSSNYVDFEEGKIKESAIDKFYKTFGPFTDVKNNYETSKKYLKNKGYGFVHSDDLHGIYKDNLPFVHDNEFFVYEKVAIKDYNELSKYYESGYFKEFKCVKIYLDGSLGARTALLLNKYNDFDTYGEKLWEDAELTSVVEFCEDNGLHLAAHAIGDGAIEQILRVFEKVNPKLRHRIIHAIVLRSNQIERIKKNNLIVDIQPQFIESDKVFIEDRLGERVKDAFRFYDLYSSQVPLFISSDAPVEEPDWLRDIKRLREIGIPYNYSLYQLTYGPEIIDNVDRQESMESNALIFQNDPFVEISQPKIYQTEN</sequence>
<evidence type="ECO:0000259" key="1">
    <source>
        <dbReference type="Pfam" id="PF07969"/>
    </source>
</evidence>
<accession>A0A2K1NXC3</accession>
<comment type="caution">
    <text evidence="2">The sequence shown here is derived from an EMBL/GenBank/DDBJ whole genome shotgun (WGS) entry which is preliminary data.</text>
</comment>
<feature type="domain" description="Amidohydrolase 3" evidence="1">
    <location>
        <begin position="22"/>
        <end position="369"/>
    </location>
</feature>
<proteinExistence type="predicted"/>
<evidence type="ECO:0000313" key="2">
    <source>
        <dbReference type="EMBL" id="PNR95185.1"/>
    </source>
</evidence>
<reference evidence="2 3" key="1">
    <citation type="submission" date="2013-12" db="EMBL/GenBank/DDBJ databases">
        <title>Comparative genomics of Petrotoga isolates.</title>
        <authorList>
            <person name="Nesbo C.L."/>
            <person name="Charchuk R."/>
            <person name="Chow K."/>
        </authorList>
    </citation>
    <scope>NUCLEOTIDE SEQUENCE [LARGE SCALE GENOMIC DNA]</scope>
    <source>
        <strain evidence="2 3">DSM 13574</strain>
    </source>
</reference>
<dbReference type="Proteomes" id="UP000236434">
    <property type="component" value="Unassembled WGS sequence"/>
</dbReference>
<evidence type="ECO:0000313" key="3">
    <source>
        <dbReference type="Proteomes" id="UP000236434"/>
    </source>
</evidence>
<dbReference type="InterPro" id="IPR013108">
    <property type="entry name" value="Amidohydro_3"/>
</dbReference>
<dbReference type="SUPFAM" id="SSF51556">
    <property type="entry name" value="Metallo-dependent hydrolases"/>
    <property type="match status" value="1"/>
</dbReference>
<dbReference type="RefSeq" id="WP_169925030.1">
    <property type="nucleotide sequence ID" value="NZ_AZRL01000022.1"/>
</dbReference>
<dbReference type="PANTHER" id="PTHR22642">
    <property type="entry name" value="IMIDAZOLONEPROPIONASE"/>
    <property type="match status" value="1"/>
</dbReference>
<organism evidence="2 3">
    <name type="scientific">Petrotoga olearia DSM 13574</name>
    <dbReference type="NCBI Taxonomy" id="1122955"/>
    <lineage>
        <taxon>Bacteria</taxon>
        <taxon>Thermotogati</taxon>
        <taxon>Thermotogota</taxon>
        <taxon>Thermotogae</taxon>
        <taxon>Petrotogales</taxon>
        <taxon>Petrotogaceae</taxon>
        <taxon>Petrotoga</taxon>
    </lineage>
</organism>
<dbReference type="Gene3D" id="3.10.310.70">
    <property type="match status" value="1"/>
</dbReference>
<dbReference type="InterPro" id="IPR032466">
    <property type="entry name" value="Metal_Hydrolase"/>
</dbReference>
<dbReference type="Gene3D" id="3.20.20.140">
    <property type="entry name" value="Metal-dependent hydrolases"/>
    <property type="match status" value="1"/>
</dbReference>
<dbReference type="AlphaFoldDB" id="A0A2K1NXC3"/>